<dbReference type="PRINTS" id="PR00359">
    <property type="entry name" value="BP450"/>
</dbReference>
<gene>
    <name evidence="2" type="ORF">VSS16_18255</name>
</gene>
<dbReference type="Pfam" id="PF00067">
    <property type="entry name" value="p450"/>
    <property type="match status" value="1"/>
</dbReference>
<comment type="similarity">
    <text evidence="1">Belongs to the cytochrome P450 family.</text>
</comment>
<dbReference type="InterPro" id="IPR002397">
    <property type="entry name" value="Cyt_P450_B"/>
</dbReference>
<dbReference type="EMBL" id="JAYMRP010000014">
    <property type="protein sequence ID" value="MFB8774646.1"/>
    <property type="molecule type" value="Genomic_DNA"/>
</dbReference>
<reference evidence="2 3" key="1">
    <citation type="submission" date="2024-01" db="EMBL/GenBank/DDBJ databases">
        <title>Genome mining of biosynthetic gene clusters to explore secondary metabolites of Streptomyces sp.</title>
        <authorList>
            <person name="Baig A."/>
            <person name="Ajitkumar Shintre N."/>
            <person name="Kumar H."/>
            <person name="Anbarasu A."/>
            <person name="Ramaiah S."/>
        </authorList>
    </citation>
    <scope>NUCLEOTIDE SEQUENCE [LARGE SCALE GENOMIC DNA]</scope>
    <source>
        <strain evidence="2 3">A57</strain>
    </source>
</reference>
<protein>
    <submittedName>
        <fullName evidence="2">Cytochrome P450</fullName>
    </submittedName>
</protein>
<dbReference type="RefSeq" id="WP_376733346.1">
    <property type="nucleotide sequence ID" value="NZ_JAYMRP010000014.1"/>
</dbReference>
<dbReference type="SUPFAM" id="SSF48264">
    <property type="entry name" value="Cytochrome P450"/>
    <property type="match status" value="1"/>
</dbReference>
<dbReference type="InterPro" id="IPR036396">
    <property type="entry name" value="Cyt_P450_sf"/>
</dbReference>
<dbReference type="CDD" id="cd11029">
    <property type="entry name" value="CYP107-like"/>
    <property type="match status" value="1"/>
</dbReference>
<dbReference type="InterPro" id="IPR001128">
    <property type="entry name" value="Cyt_P450"/>
</dbReference>
<organism evidence="2 3">
    <name type="scientific">Streptomyces broussonetiae</name>
    <dbReference type="NCBI Taxonomy" id="2686304"/>
    <lineage>
        <taxon>Bacteria</taxon>
        <taxon>Bacillati</taxon>
        <taxon>Actinomycetota</taxon>
        <taxon>Actinomycetes</taxon>
        <taxon>Kitasatosporales</taxon>
        <taxon>Streptomycetaceae</taxon>
        <taxon>Streptomyces</taxon>
    </lineage>
</organism>
<evidence type="ECO:0000313" key="3">
    <source>
        <dbReference type="Proteomes" id="UP001585080"/>
    </source>
</evidence>
<proteinExistence type="inferred from homology"/>
<sequence>MSSDTATAVNLVELLFGPDRDAAFARLLDGPAIRPATYFDGSQVWLVTRYHDILGVLSDKRFSNDITKQSKSNLTASIGLPEDVAPYFLHTLGTYDPPDHTRLRRLLSREFTPRRVTQLRPRIQEITDELLDSLATEPEADLIDRFAKPLPVSVICELLGIPADDRSRWLAWSEALISGDLEKIADGARNLVAYLKDLLEEKRKAPGEDVLSGLMQAHEDGDRLSTEELVSLSLSLLIGGHDNTVNLIANGTLMLLTHPGQLARLRAEPDTMPTAVEELFRFAGPADIGVLRYALEPVEIGGVTIPAGDAVQVVYATGNRDPRRFEDPDRLDLARVDKAHLGLGHGIHHCIGAALARAEGEIALSRLITRFPDLELAAGPAGFTWKPATSRALAALPVRPGTPA</sequence>
<keyword evidence="3" id="KW-1185">Reference proteome</keyword>
<dbReference type="Proteomes" id="UP001585080">
    <property type="component" value="Unassembled WGS sequence"/>
</dbReference>
<accession>A0ABV5ECX0</accession>
<comment type="caution">
    <text evidence="2">The sequence shown here is derived from an EMBL/GenBank/DDBJ whole genome shotgun (WGS) entry which is preliminary data.</text>
</comment>
<evidence type="ECO:0000313" key="2">
    <source>
        <dbReference type="EMBL" id="MFB8774646.1"/>
    </source>
</evidence>
<dbReference type="PANTHER" id="PTHR46696">
    <property type="entry name" value="P450, PUTATIVE (EUROFUNG)-RELATED"/>
    <property type="match status" value="1"/>
</dbReference>
<name>A0ABV5ECX0_9ACTN</name>
<dbReference type="Gene3D" id="1.10.630.10">
    <property type="entry name" value="Cytochrome P450"/>
    <property type="match status" value="1"/>
</dbReference>
<dbReference type="PANTHER" id="PTHR46696:SF1">
    <property type="entry name" value="CYTOCHROME P450 YJIB-RELATED"/>
    <property type="match status" value="1"/>
</dbReference>
<evidence type="ECO:0000256" key="1">
    <source>
        <dbReference type="ARBA" id="ARBA00010617"/>
    </source>
</evidence>